<feature type="transmembrane region" description="Helical" evidence="9">
    <location>
        <begin position="21"/>
        <end position="42"/>
    </location>
</feature>
<evidence type="ECO:0000256" key="3">
    <source>
        <dbReference type="ARBA" id="ARBA00022679"/>
    </source>
</evidence>
<keyword evidence="12" id="KW-1185">Reference proteome</keyword>
<comment type="catalytic activity">
    <reaction evidence="8">
        <text>L-seryl-[protein] + ATP = O-phospho-L-seryl-[protein] + ADP + H(+)</text>
        <dbReference type="Rhea" id="RHEA:17989"/>
        <dbReference type="Rhea" id="RHEA-COMP:9863"/>
        <dbReference type="Rhea" id="RHEA-COMP:11604"/>
        <dbReference type="ChEBI" id="CHEBI:15378"/>
        <dbReference type="ChEBI" id="CHEBI:29999"/>
        <dbReference type="ChEBI" id="CHEBI:30616"/>
        <dbReference type="ChEBI" id="CHEBI:83421"/>
        <dbReference type="ChEBI" id="CHEBI:456216"/>
        <dbReference type="EC" id="2.7.11.1"/>
    </reaction>
</comment>
<keyword evidence="5" id="KW-0418">Kinase</keyword>
<dbReference type="Pfam" id="PF00069">
    <property type="entry name" value="Pkinase"/>
    <property type="match status" value="1"/>
</dbReference>
<keyword evidence="9" id="KW-0472">Membrane</keyword>
<dbReference type="PANTHER" id="PTHR22983">
    <property type="entry name" value="PROTEIN KINASE RELATED"/>
    <property type="match status" value="1"/>
</dbReference>
<dbReference type="PANTHER" id="PTHR22983:SF6">
    <property type="entry name" value="SERINE_THREONINE-PROTEIN KINASE 36"/>
    <property type="match status" value="1"/>
</dbReference>
<dbReference type="InterPro" id="IPR008271">
    <property type="entry name" value="Ser/Thr_kinase_AS"/>
</dbReference>
<evidence type="ECO:0000256" key="7">
    <source>
        <dbReference type="ARBA" id="ARBA00047899"/>
    </source>
</evidence>
<dbReference type="Proteomes" id="UP001434883">
    <property type="component" value="Unassembled WGS sequence"/>
</dbReference>
<evidence type="ECO:0000256" key="6">
    <source>
        <dbReference type="ARBA" id="ARBA00022840"/>
    </source>
</evidence>
<name>A0ABV0QXM1_9TELE</name>
<dbReference type="InterPro" id="IPR000719">
    <property type="entry name" value="Prot_kinase_dom"/>
</dbReference>
<dbReference type="InterPro" id="IPR011009">
    <property type="entry name" value="Kinase-like_dom_sf"/>
</dbReference>
<organism evidence="11 12">
    <name type="scientific">Xenoophorus captivus</name>
    <dbReference type="NCBI Taxonomy" id="1517983"/>
    <lineage>
        <taxon>Eukaryota</taxon>
        <taxon>Metazoa</taxon>
        <taxon>Chordata</taxon>
        <taxon>Craniata</taxon>
        <taxon>Vertebrata</taxon>
        <taxon>Euteleostomi</taxon>
        <taxon>Actinopterygii</taxon>
        <taxon>Neopterygii</taxon>
        <taxon>Teleostei</taxon>
        <taxon>Neoteleostei</taxon>
        <taxon>Acanthomorphata</taxon>
        <taxon>Ovalentaria</taxon>
        <taxon>Atherinomorphae</taxon>
        <taxon>Cyprinodontiformes</taxon>
        <taxon>Goodeidae</taxon>
        <taxon>Xenoophorus</taxon>
    </lineage>
</organism>
<keyword evidence="6" id="KW-0067">ATP-binding</keyword>
<evidence type="ECO:0000256" key="2">
    <source>
        <dbReference type="ARBA" id="ARBA00022527"/>
    </source>
</evidence>
<feature type="transmembrane region" description="Helical" evidence="9">
    <location>
        <begin position="83"/>
        <end position="102"/>
    </location>
</feature>
<dbReference type="SUPFAM" id="SSF56112">
    <property type="entry name" value="Protein kinase-like (PK-like)"/>
    <property type="match status" value="1"/>
</dbReference>
<comment type="caution">
    <text evidence="11">The sequence shown here is derived from an EMBL/GenBank/DDBJ whole genome shotgun (WGS) entry which is preliminary data.</text>
</comment>
<dbReference type="PROSITE" id="PS50011">
    <property type="entry name" value="PROTEIN_KINASE_DOM"/>
    <property type="match status" value="1"/>
</dbReference>
<gene>
    <name evidence="11" type="ORF">XENOCAPTIV_000684</name>
</gene>
<evidence type="ECO:0000313" key="11">
    <source>
        <dbReference type="EMBL" id="MEQ2200605.1"/>
    </source>
</evidence>
<keyword evidence="2" id="KW-0723">Serine/threonine-protein kinase</keyword>
<keyword evidence="4" id="KW-0547">Nucleotide-binding</keyword>
<feature type="domain" description="Protein kinase" evidence="10">
    <location>
        <begin position="1"/>
        <end position="126"/>
    </location>
</feature>
<evidence type="ECO:0000256" key="9">
    <source>
        <dbReference type="SAM" id="Phobius"/>
    </source>
</evidence>
<keyword evidence="3" id="KW-0808">Transferase</keyword>
<comment type="catalytic activity">
    <reaction evidence="7">
        <text>L-threonyl-[protein] + ATP = O-phospho-L-threonyl-[protein] + ADP + H(+)</text>
        <dbReference type="Rhea" id="RHEA:46608"/>
        <dbReference type="Rhea" id="RHEA-COMP:11060"/>
        <dbReference type="Rhea" id="RHEA-COMP:11605"/>
        <dbReference type="ChEBI" id="CHEBI:15378"/>
        <dbReference type="ChEBI" id="CHEBI:30013"/>
        <dbReference type="ChEBI" id="CHEBI:30616"/>
        <dbReference type="ChEBI" id="CHEBI:61977"/>
        <dbReference type="ChEBI" id="CHEBI:456216"/>
        <dbReference type="EC" id="2.7.11.1"/>
    </reaction>
</comment>
<dbReference type="PROSITE" id="PS00108">
    <property type="entry name" value="PROTEIN_KINASE_ST"/>
    <property type="match status" value="1"/>
</dbReference>
<evidence type="ECO:0000259" key="10">
    <source>
        <dbReference type="PROSITE" id="PS50011"/>
    </source>
</evidence>
<dbReference type="Gene3D" id="1.10.510.10">
    <property type="entry name" value="Transferase(Phosphotransferase) domain 1"/>
    <property type="match status" value="1"/>
</dbReference>
<evidence type="ECO:0000256" key="4">
    <source>
        <dbReference type="ARBA" id="ARBA00022741"/>
    </source>
</evidence>
<evidence type="ECO:0000256" key="5">
    <source>
        <dbReference type="ARBA" id="ARBA00022777"/>
    </source>
</evidence>
<keyword evidence="9" id="KW-1133">Transmembrane helix</keyword>
<keyword evidence="9" id="KW-0812">Transmembrane</keyword>
<dbReference type="EC" id="2.7.11.1" evidence="1"/>
<feature type="non-terminal residue" evidence="11">
    <location>
        <position position="1"/>
    </location>
</feature>
<protein>
    <recommendedName>
        <fullName evidence="1">non-specific serine/threonine protein kinase</fullName>
        <ecNumber evidence="1">2.7.11.1</ecNumber>
    </recommendedName>
</protein>
<evidence type="ECO:0000256" key="1">
    <source>
        <dbReference type="ARBA" id="ARBA00012513"/>
    </source>
</evidence>
<proteinExistence type="predicted"/>
<evidence type="ECO:0000256" key="8">
    <source>
        <dbReference type="ARBA" id="ARBA00048679"/>
    </source>
</evidence>
<dbReference type="EMBL" id="JAHRIN010026270">
    <property type="protein sequence ID" value="MEQ2200605.1"/>
    <property type="molecule type" value="Genomic_DNA"/>
</dbReference>
<accession>A0ABV0QXM1</accession>
<evidence type="ECO:0000313" key="12">
    <source>
        <dbReference type="Proteomes" id="UP001434883"/>
    </source>
</evidence>
<sequence>CIHRDVKPENILLTKSGVIKLCDFGFARILSEFILGSAYLLLAYKYHVSVFTHQDQRMTTQTTWRPAGTGPLSCWLGTLSMDLLWTSGLWAVSLLSFSTGILSGRGSLMLTNCTSSEKLWVHRKKL</sequence>
<reference evidence="11 12" key="1">
    <citation type="submission" date="2021-06" db="EMBL/GenBank/DDBJ databases">
        <authorList>
            <person name="Palmer J.M."/>
        </authorList>
    </citation>
    <scope>NUCLEOTIDE SEQUENCE [LARGE SCALE GENOMIC DNA]</scope>
    <source>
        <strain evidence="11 12">XC_2019</strain>
        <tissue evidence="11">Muscle</tissue>
    </source>
</reference>